<gene>
    <name evidence="1" type="ORF">BJ982_003811</name>
</gene>
<dbReference type="Proteomes" id="UP000542210">
    <property type="component" value="Unassembled WGS sequence"/>
</dbReference>
<sequence length="324" mass="35273">MDVLKEHGLARSEEEVLEHLVLDMLYEYAALDPSLVPRLHELAEAVGRHGDVPRLLEHAESIIHGLDSRGVISVARSVGGWVNFGLAITPDGKREAQRVRRRRADIAARRAACRIALLRWLYGQDAKVETPSMANAEHFFLDCLSFFWGEQFQAGEVDRAAARLREDKLITGGESWGGHTPRAQITSRGIDCVEQDQGDIAAYMGRMAMSGGQHVSVGGDFHGQLGMTGQGDVTQTQDQKVDIKKIMSVLDGVRAQLPTLGLDAEDAEGLDRTIAEIEEKGNAGELTQEEKKTLLQRIGGFLGKATAFLGPALLAAVQQLAESS</sequence>
<comment type="caution">
    <text evidence="1">The sequence shown here is derived from an EMBL/GenBank/DDBJ whole genome shotgun (WGS) entry which is preliminary data.</text>
</comment>
<accession>A0A7W7D8M6</accession>
<dbReference type="EMBL" id="JACHND010000001">
    <property type="protein sequence ID" value="MBB4702267.1"/>
    <property type="molecule type" value="Genomic_DNA"/>
</dbReference>
<reference evidence="1 2" key="1">
    <citation type="submission" date="2020-08" db="EMBL/GenBank/DDBJ databases">
        <title>Sequencing the genomes of 1000 actinobacteria strains.</title>
        <authorList>
            <person name="Klenk H.-P."/>
        </authorList>
    </citation>
    <scope>NUCLEOTIDE SEQUENCE [LARGE SCALE GENOMIC DNA]</scope>
    <source>
        <strain evidence="1 2">DSM 45784</strain>
    </source>
</reference>
<evidence type="ECO:0000313" key="1">
    <source>
        <dbReference type="EMBL" id="MBB4702267.1"/>
    </source>
</evidence>
<dbReference type="RefSeq" id="WP_184881911.1">
    <property type="nucleotide sequence ID" value="NZ_BOOV01000056.1"/>
</dbReference>
<organism evidence="1 2">
    <name type="scientific">Sphaerisporangium siamense</name>
    <dbReference type="NCBI Taxonomy" id="795645"/>
    <lineage>
        <taxon>Bacteria</taxon>
        <taxon>Bacillati</taxon>
        <taxon>Actinomycetota</taxon>
        <taxon>Actinomycetes</taxon>
        <taxon>Streptosporangiales</taxon>
        <taxon>Streptosporangiaceae</taxon>
        <taxon>Sphaerisporangium</taxon>
    </lineage>
</organism>
<evidence type="ECO:0000313" key="2">
    <source>
        <dbReference type="Proteomes" id="UP000542210"/>
    </source>
</evidence>
<keyword evidence="2" id="KW-1185">Reference proteome</keyword>
<name>A0A7W7D8M6_9ACTN</name>
<dbReference type="AlphaFoldDB" id="A0A7W7D8M6"/>
<proteinExistence type="predicted"/>
<protein>
    <submittedName>
        <fullName evidence="1">Uncharacterized protein</fullName>
    </submittedName>
</protein>